<keyword evidence="5" id="KW-0479">Metal-binding</keyword>
<evidence type="ECO:0000256" key="6">
    <source>
        <dbReference type="ARBA" id="ARBA00023002"/>
    </source>
</evidence>
<comment type="cofactor">
    <cofactor evidence="1">
        <name>heme</name>
        <dbReference type="ChEBI" id="CHEBI:30413"/>
    </cofactor>
</comment>
<dbReference type="GO" id="GO:0016020">
    <property type="term" value="C:membrane"/>
    <property type="evidence" value="ECO:0007669"/>
    <property type="project" value="UniProtKB-SubCell"/>
</dbReference>
<dbReference type="GO" id="GO:0004497">
    <property type="term" value="F:monooxygenase activity"/>
    <property type="evidence" value="ECO:0007669"/>
    <property type="project" value="UniProtKB-KW"/>
</dbReference>
<evidence type="ECO:0000256" key="7">
    <source>
        <dbReference type="ARBA" id="ARBA00023004"/>
    </source>
</evidence>
<comment type="similarity">
    <text evidence="3">Belongs to the cytochrome P450 family.</text>
</comment>
<dbReference type="PRINTS" id="PR00463">
    <property type="entry name" value="EP450I"/>
</dbReference>
<evidence type="ECO:0000256" key="8">
    <source>
        <dbReference type="ARBA" id="ARBA00023033"/>
    </source>
</evidence>
<dbReference type="GO" id="GO:0020037">
    <property type="term" value="F:heme binding"/>
    <property type="evidence" value="ECO:0007669"/>
    <property type="project" value="InterPro"/>
</dbReference>
<gene>
    <name evidence="9" type="ORF">MYCIT1_LOCUS9665</name>
</gene>
<keyword evidence="7" id="KW-0408">Iron</keyword>
<dbReference type="Pfam" id="PF00067">
    <property type="entry name" value="p450"/>
    <property type="match status" value="2"/>
</dbReference>
<name>A0AAD2H0H6_9AGAR</name>
<dbReference type="InterPro" id="IPR036396">
    <property type="entry name" value="Cyt_P450_sf"/>
</dbReference>
<sequence>MIALYSDLSDLIQEDIQPPTLNLNLMSLSTTQCLALLVITSSIILWSWTRKMRPSLPPGPPCLPLIGNLLDIPAKEPWLAFSAMGDKYGEITSLAMPGRTTILLHTLEAATSVLVQSSALTSERPVLAMAGGLCGFETSLPLAQPSGDLDQVRRERKLYHAFQGTPAAISRLIPGLVEEVGAFLRAVDGRQGVLSDDIRRTTMAIGLRLGFGHKVDHSRPTDLSDTLFDMAEQSSNDFFRITTPGASFVDLFPFLRYWPSWLPGGGFHHAAKRINAVLQQTRYEGPAAVRERMASGVSEPWFATAVLETDADEYWARVVPLTLVHGASDTTASQLSAFFLAMALHPDIQRNAQQEIDRVIGRDRLPTVEDRPELPHVDALSREVLRWKMNRDPRRYRNPEQFDPSHFLGTEGKAAAEDPGKTVFGFGRRACPSETTLFLLYSALLSVFDISKALDERGEEIDIAVGWSSMTVTHPLPFQCAVRTRDEAARKLIRGL</sequence>
<reference evidence="9" key="1">
    <citation type="submission" date="2023-11" db="EMBL/GenBank/DDBJ databases">
        <authorList>
            <person name="De Vega J J."/>
            <person name="De Vega J J."/>
        </authorList>
    </citation>
    <scope>NUCLEOTIDE SEQUENCE</scope>
</reference>
<dbReference type="InterPro" id="IPR050364">
    <property type="entry name" value="Cytochrome_P450_fung"/>
</dbReference>
<dbReference type="InterPro" id="IPR001128">
    <property type="entry name" value="Cyt_P450"/>
</dbReference>
<evidence type="ECO:0000256" key="3">
    <source>
        <dbReference type="ARBA" id="ARBA00010617"/>
    </source>
</evidence>
<evidence type="ECO:0000256" key="5">
    <source>
        <dbReference type="ARBA" id="ARBA00022723"/>
    </source>
</evidence>
<keyword evidence="6" id="KW-0560">Oxidoreductase</keyword>
<proteinExistence type="inferred from homology"/>
<evidence type="ECO:0000256" key="2">
    <source>
        <dbReference type="ARBA" id="ARBA00005179"/>
    </source>
</evidence>
<organism evidence="9 10">
    <name type="scientific">Mycena citricolor</name>
    <dbReference type="NCBI Taxonomy" id="2018698"/>
    <lineage>
        <taxon>Eukaryota</taxon>
        <taxon>Fungi</taxon>
        <taxon>Dikarya</taxon>
        <taxon>Basidiomycota</taxon>
        <taxon>Agaricomycotina</taxon>
        <taxon>Agaricomycetes</taxon>
        <taxon>Agaricomycetidae</taxon>
        <taxon>Agaricales</taxon>
        <taxon>Marasmiineae</taxon>
        <taxon>Mycenaceae</taxon>
        <taxon>Mycena</taxon>
    </lineage>
</organism>
<dbReference type="GO" id="GO:0005506">
    <property type="term" value="F:iron ion binding"/>
    <property type="evidence" value="ECO:0007669"/>
    <property type="project" value="InterPro"/>
</dbReference>
<accession>A0AAD2H0H6</accession>
<dbReference type="EMBL" id="CAVNYO010000118">
    <property type="protein sequence ID" value="CAK5267283.1"/>
    <property type="molecule type" value="Genomic_DNA"/>
</dbReference>
<evidence type="ECO:0000256" key="1">
    <source>
        <dbReference type="ARBA" id="ARBA00001971"/>
    </source>
</evidence>
<dbReference type="Gene3D" id="1.10.630.10">
    <property type="entry name" value="Cytochrome P450"/>
    <property type="match status" value="2"/>
</dbReference>
<evidence type="ECO:0000313" key="10">
    <source>
        <dbReference type="Proteomes" id="UP001295794"/>
    </source>
</evidence>
<evidence type="ECO:0000313" key="9">
    <source>
        <dbReference type="EMBL" id="CAK5267283.1"/>
    </source>
</evidence>
<dbReference type="InterPro" id="IPR002401">
    <property type="entry name" value="Cyt_P450_E_grp-I"/>
</dbReference>
<keyword evidence="10" id="KW-1185">Reference proteome</keyword>
<dbReference type="Proteomes" id="UP001295794">
    <property type="component" value="Unassembled WGS sequence"/>
</dbReference>
<dbReference type="PANTHER" id="PTHR46300:SF7">
    <property type="entry name" value="P450, PUTATIVE (EUROFUNG)-RELATED"/>
    <property type="match status" value="1"/>
</dbReference>
<dbReference type="SUPFAM" id="SSF48264">
    <property type="entry name" value="Cytochrome P450"/>
    <property type="match status" value="1"/>
</dbReference>
<comment type="pathway">
    <text evidence="2">Secondary metabolite biosynthesis.</text>
</comment>
<dbReference type="PANTHER" id="PTHR46300">
    <property type="entry name" value="P450, PUTATIVE (EUROFUNG)-RELATED-RELATED"/>
    <property type="match status" value="1"/>
</dbReference>
<dbReference type="GO" id="GO:0016705">
    <property type="term" value="F:oxidoreductase activity, acting on paired donors, with incorporation or reduction of molecular oxygen"/>
    <property type="evidence" value="ECO:0007669"/>
    <property type="project" value="InterPro"/>
</dbReference>
<comment type="caution">
    <text evidence="9">The sequence shown here is derived from an EMBL/GenBank/DDBJ whole genome shotgun (WGS) entry which is preliminary data.</text>
</comment>
<keyword evidence="8" id="KW-0503">Monooxygenase</keyword>
<dbReference type="AlphaFoldDB" id="A0AAD2H0H6"/>
<keyword evidence="4" id="KW-0349">Heme</keyword>
<protein>
    <recommendedName>
        <fullName evidence="11">Cytochrome P450</fullName>
    </recommendedName>
</protein>
<evidence type="ECO:0008006" key="11">
    <source>
        <dbReference type="Google" id="ProtNLM"/>
    </source>
</evidence>
<evidence type="ECO:0000256" key="4">
    <source>
        <dbReference type="ARBA" id="ARBA00022617"/>
    </source>
</evidence>